<keyword evidence="5 11" id="KW-0418">Kinase</keyword>
<dbReference type="STRING" id="765911.Thivi_3949"/>
<dbReference type="Proteomes" id="UP000006062">
    <property type="component" value="Chromosome"/>
</dbReference>
<dbReference type="AlphaFoldDB" id="I3YFL6"/>
<dbReference type="HOGENOM" id="CLU_539398_0_0_6"/>
<feature type="transmembrane region" description="Helical" evidence="9">
    <location>
        <begin position="256"/>
        <end position="274"/>
    </location>
</feature>
<evidence type="ECO:0000256" key="6">
    <source>
        <dbReference type="ARBA" id="ARBA00022840"/>
    </source>
</evidence>
<dbReference type="InterPro" id="IPR003594">
    <property type="entry name" value="HATPase_dom"/>
</dbReference>
<proteinExistence type="predicted"/>
<feature type="transmembrane region" description="Helical" evidence="9">
    <location>
        <begin position="12"/>
        <end position="31"/>
    </location>
</feature>
<feature type="coiled-coil region" evidence="8">
    <location>
        <begin position="323"/>
        <end position="350"/>
    </location>
</feature>
<evidence type="ECO:0000313" key="12">
    <source>
        <dbReference type="Proteomes" id="UP000006062"/>
    </source>
</evidence>
<dbReference type="EC" id="2.7.13.3" evidence="2"/>
<keyword evidence="7" id="KW-0902">Two-component regulatory system</keyword>
<evidence type="ECO:0000256" key="9">
    <source>
        <dbReference type="SAM" id="Phobius"/>
    </source>
</evidence>
<evidence type="ECO:0000256" key="7">
    <source>
        <dbReference type="ARBA" id="ARBA00023012"/>
    </source>
</evidence>
<sequence>MPLARRLPPPWLGHLLVFGLLFALVLGWFFVQTRQAQQVFLDDAGAHARLLTDAVILHARGALLAERVTADILTRFLGNSARFVLYLDDVAPFRADELAAFTAEAGLSVIRVVRADGAVQGPADWQPGEPLDCDRLDRLIRLTTAHTILFGVADARGGCVLVGLDSRHTEALEAAIGLPRALGSVADLPGVVNVRLEGEPHVEAATVAEPPRIAMRELADGLVVAEASAPVAGARLLLDLDAGPLLAMRARLWRQFLGFVLVLGLAGGIGAWILHRHQRAHERQLLDYERLLSRQREEAGLGRAAAAIAHEIRNPLNVMAMGLQRLQLEAEELHDEHRRLLDLVRQALRRANGTVGGLLDYARPLRPRRERIALDILVAEQLGLYRPHLAPEVIALDLQPATWASGDPDLLRQVLDNLLRNALEAAGDAGALEIRVWSGEDGAHLCVANDGLELDTREVECILEPWFTTRATGNGLGLAISQRIVIAHGGRLTLDVPRPGRLRANVALPAR</sequence>
<dbReference type="GO" id="GO:0000155">
    <property type="term" value="F:phosphorelay sensor kinase activity"/>
    <property type="evidence" value="ECO:0007669"/>
    <property type="project" value="InterPro"/>
</dbReference>
<keyword evidence="9" id="KW-1133">Transmembrane helix</keyword>
<gene>
    <name evidence="11" type="ordered locus">Thivi_3949</name>
</gene>
<dbReference type="InterPro" id="IPR003661">
    <property type="entry name" value="HisK_dim/P_dom"/>
</dbReference>
<organism evidence="11 12">
    <name type="scientific">Thiocystis violascens (strain ATCC 17096 / DSM 198 / 6111)</name>
    <name type="common">Chromatium violascens</name>
    <dbReference type="NCBI Taxonomy" id="765911"/>
    <lineage>
        <taxon>Bacteria</taxon>
        <taxon>Pseudomonadati</taxon>
        <taxon>Pseudomonadota</taxon>
        <taxon>Gammaproteobacteria</taxon>
        <taxon>Chromatiales</taxon>
        <taxon>Chromatiaceae</taxon>
        <taxon>Thiocystis</taxon>
    </lineage>
</organism>
<dbReference type="GO" id="GO:0000156">
    <property type="term" value="F:phosphorelay response regulator activity"/>
    <property type="evidence" value="ECO:0007669"/>
    <property type="project" value="TreeGrafter"/>
</dbReference>
<evidence type="ECO:0000256" key="1">
    <source>
        <dbReference type="ARBA" id="ARBA00000085"/>
    </source>
</evidence>
<dbReference type="SUPFAM" id="SSF55874">
    <property type="entry name" value="ATPase domain of HSP90 chaperone/DNA topoisomerase II/histidine kinase"/>
    <property type="match status" value="1"/>
</dbReference>
<evidence type="ECO:0000256" key="3">
    <source>
        <dbReference type="ARBA" id="ARBA00022679"/>
    </source>
</evidence>
<dbReference type="SUPFAM" id="SSF47384">
    <property type="entry name" value="Homodimeric domain of signal transducing histidine kinase"/>
    <property type="match status" value="1"/>
</dbReference>
<dbReference type="PANTHER" id="PTHR42878">
    <property type="entry name" value="TWO-COMPONENT HISTIDINE KINASE"/>
    <property type="match status" value="1"/>
</dbReference>
<dbReference type="PANTHER" id="PTHR42878:SF7">
    <property type="entry name" value="SENSOR HISTIDINE KINASE GLRK"/>
    <property type="match status" value="1"/>
</dbReference>
<keyword evidence="3" id="KW-0808">Transferase</keyword>
<evidence type="ECO:0000256" key="4">
    <source>
        <dbReference type="ARBA" id="ARBA00022741"/>
    </source>
</evidence>
<keyword evidence="8" id="KW-0175">Coiled coil</keyword>
<dbReference type="RefSeq" id="WP_014780171.1">
    <property type="nucleotide sequence ID" value="NC_018012.1"/>
</dbReference>
<dbReference type="InterPro" id="IPR050351">
    <property type="entry name" value="BphY/WalK/GraS-like"/>
</dbReference>
<feature type="domain" description="Histidine kinase" evidence="10">
    <location>
        <begin position="307"/>
        <end position="511"/>
    </location>
</feature>
<comment type="catalytic activity">
    <reaction evidence="1">
        <text>ATP + protein L-histidine = ADP + protein N-phospho-L-histidine.</text>
        <dbReference type="EC" id="2.7.13.3"/>
    </reaction>
</comment>
<dbReference type="Gene3D" id="1.10.287.130">
    <property type="match status" value="1"/>
</dbReference>
<dbReference type="InterPro" id="IPR036890">
    <property type="entry name" value="HATPase_C_sf"/>
</dbReference>
<accession>I3YFL6</accession>
<dbReference type="GO" id="GO:0030295">
    <property type="term" value="F:protein kinase activator activity"/>
    <property type="evidence" value="ECO:0007669"/>
    <property type="project" value="TreeGrafter"/>
</dbReference>
<evidence type="ECO:0000256" key="2">
    <source>
        <dbReference type="ARBA" id="ARBA00012438"/>
    </source>
</evidence>
<keyword evidence="6" id="KW-0067">ATP-binding</keyword>
<evidence type="ECO:0000313" key="11">
    <source>
        <dbReference type="EMBL" id="AFL75784.1"/>
    </source>
</evidence>
<keyword evidence="9" id="KW-0472">Membrane</keyword>
<dbReference type="Gene3D" id="3.30.565.10">
    <property type="entry name" value="Histidine kinase-like ATPase, C-terminal domain"/>
    <property type="match status" value="1"/>
</dbReference>
<dbReference type="SMART" id="SM00388">
    <property type="entry name" value="HisKA"/>
    <property type="match status" value="1"/>
</dbReference>
<dbReference type="SMART" id="SM00387">
    <property type="entry name" value="HATPase_c"/>
    <property type="match status" value="1"/>
</dbReference>
<dbReference type="eggNOG" id="COG0642">
    <property type="taxonomic scope" value="Bacteria"/>
</dbReference>
<dbReference type="OrthoDB" id="9815750at2"/>
<evidence type="ECO:0000256" key="5">
    <source>
        <dbReference type="ARBA" id="ARBA00022777"/>
    </source>
</evidence>
<dbReference type="EMBL" id="CP003154">
    <property type="protein sequence ID" value="AFL75784.1"/>
    <property type="molecule type" value="Genomic_DNA"/>
</dbReference>
<dbReference type="Pfam" id="PF00512">
    <property type="entry name" value="HisKA"/>
    <property type="match status" value="1"/>
</dbReference>
<evidence type="ECO:0000256" key="8">
    <source>
        <dbReference type="SAM" id="Coils"/>
    </source>
</evidence>
<dbReference type="GO" id="GO:0005524">
    <property type="term" value="F:ATP binding"/>
    <property type="evidence" value="ECO:0007669"/>
    <property type="project" value="UniProtKB-KW"/>
</dbReference>
<dbReference type="CDD" id="cd00082">
    <property type="entry name" value="HisKA"/>
    <property type="match status" value="1"/>
</dbReference>
<dbReference type="InterPro" id="IPR036097">
    <property type="entry name" value="HisK_dim/P_sf"/>
</dbReference>
<dbReference type="Pfam" id="PF02518">
    <property type="entry name" value="HATPase_c"/>
    <property type="match status" value="1"/>
</dbReference>
<keyword evidence="4" id="KW-0547">Nucleotide-binding</keyword>
<keyword evidence="12" id="KW-1185">Reference proteome</keyword>
<dbReference type="KEGG" id="tvi:Thivi_3949"/>
<reference evidence="11 12" key="1">
    <citation type="submission" date="2012-06" db="EMBL/GenBank/DDBJ databases">
        <title>Complete sequence of Thiocystis violascens DSM 198.</title>
        <authorList>
            <consortium name="US DOE Joint Genome Institute"/>
            <person name="Lucas S."/>
            <person name="Han J."/>
            <person name="Lapidus A."/>
            <person name="Cheng J.-F."/>
            <person name="Goodwin L."/>
            <person name="Pitluck S."/>
            <person name="Peters L."/>
            <person name="Ovchinnikova G."/>
            <person name="Teshima H."/>
            <person name="Detter J.C."/>
            <person name="Han C."/>
            <person name="Tapia R."/>
            <person name="Land M."/>
            <person name="Hauser L."/>
            <person name="Kyrpides N."/>
            <person name="Ivanova N."/>
            <person name="Pagani I."/>
            <person name="Vogl K."/>
            <person name="Liu Z."/>
            <person name="Frigaard N.-U."/>
            <person name="Bryant D."/>
            <person name="Woyke T."/>
        </authorList>
    </citation>
    <scope>NUCLEOTIDE SEQUENCE [LARGE SCALE GENOMIC DNA]</scope>
    <source>
        <strain evidence="12">ATCC 17096 / DSM 198 / 6111</strain>
    </source>
</reference>
<protein>
    <recommendedName>
        <fullName evidence="2">histidine kinase</fullName>
        <ecNumber evidence="2">2.7.13.3</ecNumber>
    </recommendedName>
</protein>
<keyword evidence="9" id="KW-0812">Transmembrane</keyword>
<dbReference type="InterPro" id="IPR005467">
    <property type="entry name" value="His_kinase_dom"/>
</dbReference>
<dbReference type="GO" id="GO:0007234">
    <property type="term" value="P:osmosensory signaling via phosphorelay pathway"/>
    <property type="evidence" value="ECO:0007669"/>
    <property type="project" value="TreeGrafter"/>
</dbReference>
<dbReference type="PROSITE" id="PS50109">
    <property type="entry name" value="HIS_KIN"/>
    <property type="match status" value="1"/>
</dbReference>
<evidence type="ECO:0000259" key="10">
    <source>
        <dbReference type="PROSITE" id="PS50109"/>
    </source>
</evidence>
<name>I3YFL6_THIV6</name>